<keyword evidence="2" id="KW-1185">Reference proteome</keyword>
<sequence>MTPTIVLAKAVAAHAGNGTPNDPPMVSFTVQDVVKGTPPSSTFKLEGVTDVYDGPSSESSFDEVRPGAQRGACNAYDYRLGTTYLLFLGLGVKPTDILGSPPYTRINEEARQDSPWLAAVRHYARVATLKNPVAERRELQALELKAKTAPRDPRYPKQMVSDIKQHFASPSRLKTFAELLALYEGQGVHKDIKSGALLAMATAPKPEARYLFDRAIRSGDWHAHPHVTGKFVENTRDGELASLMLAELPGTSDEQLHETIVRTAIIAAPRHEAPRMLQALRAAPPEETRQLARWFARFPSPEATQILKSRLKVDYAQDWELAFIVAGLGDSDVLAWGQRLTALRSNDAWMGYYVVARSPLPAADALARRAIRRADEESLMALVQGYKDSTNPNLWDRLADVAAMRQRPPKVDAWLKTVLKQRAEARDARSAALLQSLGSPAATPANLSQ</sequence>
<comment type="caution">
    <text evidence="1">The sequence shown here is derived from an EMBL/GenBank/DDBJ whole genome shotgun (WGS) entry which is preliminary data.</text>
</comment>
<name>A0ABW7F5F8_9BURK</name>
<reference evidence="1 2" key="1">
    <citation type="submission" date="2024-08" db="EMBL/GenBank/DDBJ databases">
        <authorList>
            <person name="Lu H."/>
        </authorList>
    </citation>
    <scope>NUCLEOTIDE SEQUENCE [LARGE SCALE GENOMIC DNA]</scope>
    <source>
        <strain evidence="1 2">LYH14W</strain>
    </source>
</reference>
<organism evidence="1 2">
    <name type="scientific">Pelomonas parva</name>
    <dbReference type="NCBI Taxonomy" id="3299032"/>
    <lineage>
        <taxon>Bacteria</taxon>
        <taxon>Pseudomonadati</taxon>
        <taxon>Pseudomonadota</taxon>
        <taxon>Betaproteobacteria</taxon>
        <taxon>Burkholderiales</taxon>
        <taxon>Sphaerotilaceae</taxon>
        <taxon>Roseateles</taxon>
    </lineage>
</organism>
<evidence type="ECO:0000313" key="2">
    <source>
        <dbReference type="Proteomes" id="UP001606210"/>
    </source>
</evidence>
<proteinExistence type="predicted"/>
<dbReference type="EMBL" id="JBIGHV010000006">
    <property type="protein sequence ID" value="MFG6431857.1"/>
    <property type="molecule type" value="Genomic_DNA"/>
</dbReference>
<dbReference type="RefSeq" id="WP_394481252.1">
    <property type="nucleotide sequence ID" value="NZ_JBIGHV010000006.1"/>
</dbReference>
<evidence type="ECO:0000313" key="1">
    <source>
        <dbReference type="EMBL" id="MFG6431857.1"/>
    </source>
</evidence>
<evidence type="ECO:0008006" key="3">
    <source>
        <dbReference type="Google" id="ProtNLM"/>
    </source>
</evidence>
<dbReference type="Proteomes" id="UP001606210">
    <property type="component" value="Unassembled WGS sequence"/>
</dbReference>
<protein>
    <recommendedName>
        <fullName evidence="3">HEAT repeat domain-containing protein</fullName>
    </recommendedName>
</protein>
<gene>
    <name evidence="1" type="ORF">ACG00Y_18190</name>
</gene>
<accession>A0ABW7F5F8</accession>